<dbReference type="GO" id="GO:0016757">
    <property type="term" value="F:glycosyltransferase activity"/>
    <property type="evidence" value="ECO:0007669"/>
    <property type="project" value="InterPro"/>
</dbReference>
<dbReference type="AlphaFoldDB" id="A0A8J3ED19"/>
<dbReference type="InterPro" id="IPR001296">
    <property type="entry name" value="Glyco_trans_1"/>
</dbReference>
<reference evidence="4 5" key="1">
    <citation type="journal article" date="2014" name="Int. J. Syst. Evol. Microbiol.">
        <title>Complete genome sequence of Corynebacterium casei LMG S-19264T (=DSM 44701T), isolated from a smear-ripened cheese.</title>
        <authorList>
            <consortium name="US DOE Joint Genome Institute (JGI-PGF)"/>
            <person name="Walter F."/>
            <person name="Albersmeier A."/>
            <person name="Kalinowski J."/>
            <person name="Ruckert C."/>
        </authorList>
    </citation>
    <scope>NUCLEOTIDE SEQUENCE [LARGE SCALE GENOMIC DNA]</scope>
    <source>
        <strain evidence="4 5">CGMCC 1.16330</strain>
    </source>
</reference>
<gene>
    <name evidence="4" type="ORF">GCM10010964_27800</name>
</gene>
<dbReference type="SUPFAM" id="SSF53756">
    <property type="entry name" value="UDP-Glycosyltransferase/glycogen phosphorylase"/>
    <property type="match status" value="1"/>
</dbReference>
<dbReference type="Pfam" id="PF00534">
    <property type="entry name" value="Glycos_transf_1"/>
    <property type="match status" value="1"/>
</dbReference>
<evidence type="ECO:0000313" key="5">
    <source>
        <dbReference type="Proteomes" id="UP000597507"/>
    </source>
</evidence>
<dbReference type="PANTHER" id="PTHR46401">
    <property type="entry name" value="GLYCOSYLTRANSFERASE WBBK-RELATED"/>
    <property type="match status" value="1"/>
</dbReference>
<feature type="domain" description="Glycosyltransferase subfamily 4-like N-terminal" evidence="3">
    <location>
        <begin position="152"/>
        <end position="231"/>
    </location>
</feature>
<dbReference type="PANTHER" id="PTHR46401:SF2">
    <property type="entry name" value="GLYCOSYLTRANSFERASE WBBK-RELATED"/>
    <property type="match status" value="1"/>
</dbReference>
<evidence type="ECO:0000256" key="1">
    <source>
        <dbReference type="ARBA" id="ARBA00022679"/>
    </source>
</evidence>
<evidence type="ECO:0000313" key="4">
    <source>
        <dbReference type="EMBL" id="GGG38563.1"/>
    </source>
</evidence>
<dbReference type="GO" id="GO:0009103">
    <property type="term" value="P:lipopolysaccharide biosynthetic process"/>
    <property type="evidence" value="ECO:0007669"/>
    <property type="project" value="TreeGrafter"/>
</dbReference>
<keyword evidence="1" id="KW-0808">Transferase</keyword>
<sequence length="455" mass="51706">MFFSPTRDQNRRPRIYIDGYNLALEQGTGVATYARNLSFALRDIGAEVGVLYGTRGSTISLNPLIREIAFFDPLVGRPSKLQRIVHTIRRIMSTPFGEIATRVPVTGRVISAQFQSRLPHFDHLWNVQNLFLTSQLHFRIYRSRMNVHFRSPPQVMHWTYPLALKVAGARNVYTMHDLVPLRLPYTTLDNKRLYFRLVRQLARRADHIVTVSECSRRDIVNLLGVPEEKVTNTYQSVEIPAKYADKPLDEVKIEVAGSFGLEFRRYFLFFGAIEPKKNVGRLIEAYLASGVEDPLVILGRKAWKSRQELRLIVDNDHIQYLLTRGDRTMTKQRVMQVDYAPFPLLVSLIRGAKAVLFPSLYEGFGLPALEAMTLGTPVMTSNTASMPEVVGNAALQVDPYDVRDMAQAIRALDADPELRGRLSQAGPQQAAQFGAERYRQRLREAYAKAGVKWPS</sequence>
<feature type="domain" description="Glycosyl transferase family 1" evidence="2">
    <location>
        <begin position="264"/>
        <end position="428"/>
    </location>
</feature>
<proteinExistence type="predicted"/>
<accession>A0A8J3ED19</accession>
<protein>
    <submittedName>
        <fullName evidence="4">Uncharacterized protein</fullName>
    </submittedName>
</protein>
<keyword evidence="5" id="KW-1185">Reference proteome</keyword>
<dbReference type="Pfam" id="PF13439">
    <property type="entry name" value="Glyco_transf_4"/>
    <property type="match status" value="1"/>
</dbReference>
<dbReference type="Gene3D" id="3.40.50.2000">
    <property type="entry name" value="Glycogen Phosphorylase B"/>
    <property type="match status" value="2"/>
</dbReference>
<dbReference type="EMBL" id="BMKS01000008">
    <property type="protein sequence ID" value="GGG38563.1"/>
    <property type="molecule type" value="Genomic_DNA"/>
</dbReference>
<dbReference type="CDD" id="cd03809">
    <property type="entry name" value="GT4_MtfB-like"/>
    <property type="match status" value="1"/>
</dbReference>
<dbReference type="InterPro" id="IPR028098">
    <property type="entry name" value="Glyco_trans_4-like_N"/>
</dbReference>
<organism evidence="4 5">
    <name type="scientific">Caldovatus sediminis</name>
    <dbReference type="NCBI Taxonomy" id="2041189"/>
    <lineage>
        <taxon>Bacteria</taxon>
        <taxon>Pseudomonadati</taxon>
        <taxon>Pseudomonadota</taxon>
        <taxon>Alphaproteobacteria</taxon>
        <taxon>Acetobacterales</taxon>
        <taxon>Roseomonadaceae</taxon>
        <taxon>Caldovatus</taxon>
    </lineage>
</organism>
<evidence type="ECO:0000259" key="3">
    <source>
        <dbReference type="Pfam" id="PF13439"/>
    </source>
</evidence>
<dbReference type="Proteomes" id="UP000597507">
    <property type="component" value="Unassembled WGS sequence"/>
</dbReference>
<name>A0A8J3ED19_9PROT</name>
<evidence type="ECO:0000259" key="2">
    <source>
        <dbReference type="Pfam" id="PF00534"/>
    </source>
</evidence>
<dbReference type="RefSeq" id="WP_229678023.1">
    <property type="nucleotide sequence ID" value="NZ_BMKS01000008.1"/>
</dbReference>
<comment type="caution">
    <text evidence="4">The sequence shown here is derived from an EMBL/GenBank/DDBJ whole genome shotgun (WGS) entry which is preliminary data.</text>
</comment>